<dbReference type="RefSeq" id="XP_976921.3">
    <property type="nucleotide sequence ID" value="XM_971828.3"/>
</dbReference>
<dbReference type="Gene3D" id="1.25.40.10">
    <property type="entry name" value="Tetratricopeptide repeat domain"/>
    <property type="match status" value="1"/>
</dbReference>
<dbReference type="InterPro" id="IPR025697">
    <property type="entry name" value="CLU_dom"/>
</dbReference>
<dbReference type="PANTHER" id="PTHR12601">
    <property type="entry name" value="EUKARYOTIC TRANSLATION INITIATION FACTOR 3 SUBUNIT EIF-3"/>
    <property type="match status" value="1"/>
</dbReference>
<dbReference type="InterPro" id="IPR027523">
    <property type="entry name" value="CLU_prot"/>
</dbReference>
<feature type="compositionally biased region" description="Basic and acidic residues" evidence="2">
    <location>
        <begin position="219"/>
        <end position="285"/>
    </location>
</feature>
<feature type="region of interest" description="Disordered" evidence="2">
    <location>
        <begin position="1"/>
        <end position="23"/>
    </location>
</feature>
<dbReference type="InterPro" id="IPR033646">
    <property type="entry name" value="CLU-central"/>
</dbReference>
<dbReference type="eggNOG" id="ENOG502QWAU">
    <property type="taxonomic scope" value="Eukaryota"/>
</dbReference>
<dbReference type="KEGG" id="tet:TTHERM_00030240"/>
<feature type="compositionally biased region" description="Low complexity" evidence="2">
    <location>
        <begin position="105"/>
        <end position="116"/>
    </location>
</feature>
<feature type="region of interest" description="Disordered" evidence="2">
    <location>
        <begin position="98"/>
        <end position="122"/>
    </location>
</feature>
<keyword evidence="4" id="KW-0396">Initiation factor</keyword>
<organism evidence="4 5">
    <name type="scientific">Tetrahymena thermophila (strain SB210)</name>
    <dbReference type="NCBI Taxonomy" id="312017"/>
    <lineage>
        <taxon>Eukaryota</taxon>
        <taxon>Sar</taxon>
        <taxon>Alveolata</taxon>
        <taxon>Ciliophora</taxon>
        <taxon>Intramacronucleata</taxon>
        <taxon>Oligohymenophorea</taxon>
        <taxon>Hymenostomatida</taxon>
        <taxon>Tetrahymenina</taxon>
        <taxon>Tetrahymenidae</taxon>
        <taxon>Tetrahymena</taxon>
    </lineage>
</organism>
<name>Q22MU9_TETTS</name>
<feature type="region of interest" description="Disordered" evidence="2">
    <location>
        <begin position="219"/>
        <end position="298"/>
    </location>
</feature>
<dbReference type="Pfam" id="PF12807">
    <property type="entry name" value="eIF3_p135"/>
    <property type="match status" value="1"/>
</dbReference>
<protein>
    <submittedName>
        <fullName evidence="4">Translation initiation factor eIF3 subunit</fullName>
    </submittedName>
</protein>
<dbReference type="InterPro" id="IPR011990">
    <property type="entry name" value="TPR-like_helical_dom_sf"/>
</dbReference>
<feature type="domain" description="Clu" evidence="3">
    <location>
        <begin position="321"/>
        <end position="653"/>
    </location>
</feature>
<keyword evidence="5" id="KW-1185">Reference proteome</keyword>
<dbReference type="OrthoDB" id="626167at2759"/>
<evidence type="ECO:0000256" key="1">
    <source>
        <dbReference type="ARBA" id="ARBA00022490"/>
    </source>
</evidence>
<evidence type="ECO:0000259" key="3">
    <source>
        <dbReference type="PROSITE" id="PS51823"/>
    </source>
</evidence>
<feature type="compositionally biased region" description="Polar residues" evidence="2">
    <location>
        <begin position="1"/>
        <end position="22"/>
    </location>
</feature>
<dbReference type="CDD" id="cd15466">
    <property type="entry name" value="CLU-central"/>
    <property type="match status" value="1"/>
</dbReference>
<reference evidence="5" key="1">
    <citation type="journal article" date="2006" name="PLoS Biol.">
        <title>Macronuclear genome sequence of the ciliate Tetrahymena thermophila, a model eukaryote.</title>
        <authorList>
            <person name="Eisen J.A."/>
            <person name="Coyne R.S."/>
            <person name="Wu M."/>
            <person name="Wu D."/>
            <person name="Thiagarajan M."/>
            <person name="Wortman J.R."/>
            <person name="Badger J.H."/>
            <person name="Ren Q."/>
            <person name="Amedeo P."/>
            <person name="Jones K.M."/>
            <person name="Tallon L.J."/>
            <person name="Delcher A.L."/>
            <person name="Salzberg S.L."/>
            <person name="Silva J.C."/>
            <person name="Haas B.J."/>
            <person name="Majoros W.H."/>
            <person name="Farzad M."/>
            <person name="Carlton J.M."/>
            <person name="Smith R.K. Jr."/>
            <person name="Garg J."/>
            <person name="Pearlman R.E."/>
            <person name="Karrer K.M."/>
            <person name="Sun L."/>
            <person name="Manning G."/>
            <person name="Elde N.C."/>
            <person name="Turkewitz A.P."/>
            <person name="Asai D.J."/>
            <person name="Wilkes D.E."/>
            <person name="Wang Y."/>
            <person name="Cai H."/>
            <person name="Collins K."/>
            <person name="Stewart B.A."/>
            <person name="Lee S.R."/>
            <person name="Wilamowska K."/>
            <person name="Weinberg Z."/>
            <person name="Ruzzo W.L."/>
            <person name="Wloga D."/>
            <person name="Gaertig J."/>
            <person name="Frankel J."/>
            <person name="Tsao C.-C."/>
            <person name="Gorovsky M.A."/>
            <person name="Keeling P.J."/>
            <person name="Waller R.F."/>
            <person name="Patron N.J."/>
            <person name="Cherry J.M."/>
            <person name="Stover N.A."/>
            <person name="Krieger C.J."/>
            <person name="del Toro C."/>
            <person name="Ryder H.F."/>
            <person name="Williamson S.C."/>
            <person name="Barbeau R.A."/>
            <person name="Hamilton E.P."/>
            <person name="Orias E."/>
        </authorList>
    </citation>
    <scope>NUCLEOTIDE SEQUENCE [LARGE SCALE GENOMIC DNA]</scope>
    <source>
        <strain evidence="5">SB210</strain>
    </source>
</reference>
<dbReference type="GeneID" id="7833599"/>
<dbReference type="SUPFAM" id="SSF48452">
    <property type="entry name" value="TPR-like"/>
    <property type="match status" value="1"/>
</dbReference>
<dbReference type="PROSITE" id="PS51823">
    <property type="entry name" value="CLU"/>
    <property type="match status" value="1"/>
</dbReference>
<evidence type="ECO:0000313" key="5">
    <source>
        <dbReference type="Proteomes" id="UP000009168"/>
    </source>
</evidence>
<dbReference type="HOGENOM" id="CLU_239047_0_0_1"/>
<dbReference type="EMBL" id="GG662720">
    <property type="protein sequence ID" value="EAR86269.3"/>
    <property type="molecule type" value="Genomic_DNA"/>
</dbReference>
<dbReference type="Proteomes" id="UP000009168">
    <property type="component" value="Unassembled WGS sequence"/>
</dbReference>
<keyword evidence="1" id="KW-0963">Cytoplasm</keyword>
<accession>Q22MU9</accession>
<dbReference type="InParanoid" id="Q22MU9"/>
<proteinExistence type="predicted"/>
<evidence type="ECO:0000313" key="4">
    <source>
        <dbReference type="EMBL" id="EAR86269.3"/>
    </source>
</evidence>
<evidence type="ECO:0000256" key="2">
    <source>
        <dbReference type="SAM" id="MobiDB-lite"/>
    </source>
</evidence>
<sequence length="1759" mass="209689">MNQRSQQFQNIQPLKRPTNSQSDEVDIQAFSAQLSYEQKENNKLLTSKFGDKYVKAEKRNYTAFGWNMRIISIRKNYFEYYKIDEKYKEIDIQQLKKQEEDSLRQQNGQMQPQQKQNVDDDEEKMEILPESLKEKKMIILKGKILITDITRVQWPSDEQAEDPKQNLILYFPKNKMKLYEKGQEITSNKKEKGEAFWMFRIGNFMRDDHKERIEREKRLEEERKKRERKKQDEEEKKKKEEENKNKTPEQQEEEKKREELLAQENIKQEQEANQKEEVNKKDRETTQLAQEENQKTKEKVDITTIKRDEKLLQEARKQFEYSFEYYYNLLQKEQFQVSEAKYDKRDGEQYFLQAQFEQLRQKQRKEQSEKNAIQQNPANLKTNFTIDDVVMQINMKLIELIGHFRRKCSSTFKSLIQNMVYPSYLQKHKKIEPNNKQYNNWLWLKEEGEDMYIINNIIFRVAKFHYYKDDSDGSNGIVFNDYVVKSMNNEFRANKVLSDIIFNLKGDYNIKLQVPLTCIVEYLGFRAICIAMPSIKNIEPVHGPNFYNEAKAQQKKQKQIENNIPSYLNLDKNVVYKEEPNIEKDLIILSKVLNLKQFTFKSKEQIIENQNDKKKKNEQNITYKDIQIYLSIFNEIYEKGDTQQHLETLIRLQVLLKNLEIENMSELREEIRAQLSSFEQNCSFSNIKKILDSQLKKENGEIKPEQKIEFEDDIKWVELIEDIVTIHQKAILDNKKKMIKHNNKYYIMKNSNLFPVMFQGKQKNFDFSKQFRPEFLYDYAEQAISNGAFINPTTRNEISEDEKLCAEYSKSIVELMIPQLLQKLENLQLIIYDSKSISEAFHSHGINLRFMGQAYQMTSFSHIKDILHIEMIARSIKKIYRFSMQKAIEMFYNENESIFEFDNNGKSRQEDTEEMLEEINLINIQPFMLKFEPQVIKATIDFLNLIFGFNPNFTFEKQKDFKQKSDEKEIIKTEECIQFWNQWVAPQVLADFNHDIGKFPQNIPSAQGSLLNAVLYHLRLGFQYDLSTIQLFKSTEPFQKAKLNLNCHSKVYEYPSLPIQQLAQKWKIYRQQGGSNSLTQTSLQLNLKIEEALKDRNNIPHITSNEFMIFTDLMENSYKIANSLSRQKSDYFVGVQHYLSQAMIYGDNAKEVGSCCTIGYAKLYILMMKICQTRINYYEKQKKAIEKEMRSITKKNKDNKISLEDLINEWSAIESKREMAEILKKDKQDTDRINSEIKNLTPESVNYFQRAYQVLKFNVGDYHFLFASLDCQCKDIQKSKDQTKKTLLLSALTCCQSILGNNHIQTAEVCQDLSEFIYESSDKKQESLNYYEKALLIYESVYGSQSLKVATMCYKLGHRYFKLGHYQKVIDYCQRSYSYFSNDELVHYSSCVECCHLLCQATDLLRMNDKQMYYLQKIWEIQCKYQNEETEEVIDKFVYVIQQVIKLLFSKLSYQKKNYFFKFLLAFKFQDEEKTQKQNLIKMQLEQAQQLQVMQKLVKKETILKKPNVYLTTDQEYQQVSTLNQTKQMLQKENFTFFSNKTEIQQDYIPKYSVNNQQSEDIDNKKETDNKKEAKAVGKKKVQFESKKEESSFKTGLKEKFNKEERKEDYLLVSISIIKRCREFQSVLQAVEWLINTFIGKYDLINYRQNFFLNFEQNINEIINPQIKYEQSLKKMGLQTDEDLQKYQKLDEKQIEELQQINQSIIQTKPKQDEPFKKALIFFDELIILYGEEFFNTLLNKTISEFDDETENLIDTYED</sequence>
<dbReference type="GO" id="GO:0003743">
    <property type="term" value="F:translation initiation factor activity"/>
    <property type="evidence" value="ECO:0007669"/>
    <property type="project" value="UniProtKB-KW"/>
</dbReference>
<gene>
    <name evidence="4" type="ORF">TTHERM_00030240</name>
</gene>
<keyword evidence="4" id="KW-0648">Protein biosynthesis</keyword>